<sequence length="220" mass="24553">MRINLIFTTVLILLVVPKRPTSEDGVDAFFVFVDCRMRTACPGPGRLERSALNWSSLFTALSMVHFTRSAQRSEVNSLRPLLKNILGLGDECQKLTVRRGAPVKIFKNWTLTVTRGQACDDHSPARVRWPEKSLRTQPQAMLGQCPVGDRLRIAGVFRTQSDVSRALPGAGLWEPHKKKRTNKIMTVELQRSGHARGHFALSFCPIMPQKGHAASAPEID</sequence>
<evidence type="ECO:0000313" key="2">
    <source>
        <dbReference type="EMBL" id="KAK3804144.1"/>
    </source>
</evidence>
<dbReference type="Proteomes" id="UP001283361">
    <property type="component" value="Unassembled WGS sequence"/>
</dbReference>
<feature type="chain" id="PRO_5042149213" description="Secreted protein" evidence="1">
    <location>
        <begin position="23"/>
        <end position="220"/>
    </location>
</feature>
<keyword evidence="3" id="KW-1185">Reference proteome</keyword>
<gene>
    <name evidence="2" type="ORF">RRG08_047612</name>
</gene>
<feature type="signal peptide" evidence="1">
    <location>
        <begin position="1"/>
        <end position="22"/>
    </location>
</feature>
<protein>
    <recommendedName>
        <fullName evidence="4">Secreted protein</fullName>
    </recommendedName>
</protein>
<name>A0AAE1BD77_9GAST</name>
<keyword evidence="1" id="KW-0732">Signal</keyword>
<reference evidence="2" key="1">
    <citation type="journal article" date="2023" name="G3 (Bethesda)">
        <title>A reference genome for the long-term kleptoplast-retaining sea slug Elysia crispata morphotype clarki.</title>
        <authorList>
            <person name="Eastman K.E."/>
            <person name="Pendleton A.L."/>
            <person name="Shaikh M.A."/>
            <person name="Suttiyut T."/>
            <person name="Ogas R."/>
            <person name="Tomko P."/>
            <person name="Gavelis G."/>
            <person name="Widhalm J.R."/>
            <person name="Wisecaver J.H."/>
        </authorList>
    </citation>
    <scope>NUCLEOTIDE SEQUENCE</scope>
    <source>
        <strain evidence="2">ECLA1</strain>
    </source>
</reference>
<dbReference type="EMBL" id="JAWDGP010000039">
    <property type="protein sequence ID" value="KAK3804144.1"/>
    <property type="molecule type" value="Genomic_DNA"/>
</dbReference>
<dbReference type="AlphaFoldDB" id="A0AAE1BD77"/>
<evidence type="ECO:0000256" key="1">
    <source>
        <dbReference type="SAM" id="SignalP"/>
    </source>
</evidence>
<organism evidence="2 3">
    <name type="scientific">Elysia crispata</name>
    <name type="common">lettuce slug</name>
    <dbReference type="NCBI Taxonomy" id="231223"/>
    <lineage>
        <taxon>Eukaryota</taxon>
        <taxon>Metazoa</taxon>
        <taxon>Spiralia</taxon>
        <taxon>Lophotrochozoa</taxon>
        <taxon>Mollusca</taxon>
        <taxon>Gastropoda</taxon>
        <taxon>Heterobranchia</taxon>
        <taxon>Euthyneura</taxon>
        <taxon>Panpulmonata</taxon>
        <taxon>Sacoglossa</taxon>
        <taxon>Placobranchoidea</taxon>
        <taxon>Plakobranchidae</taxon>
        <taxon>Elysia</taxon>
    </lineage>
</organism>
<comment type="caution">
    <text evidence="2">The sequence shown here is derived from an EMBL/GenBank/DDBJ whole genome shotgun (WGS) entry which is preliminary data.</text>
</comment>
<evidence type="ECO:0008006" key="4">
    <source>
        <dbReference type="Google" id="ProtNLM"/>
    </source>
</evidence>
<accession>A0AAE1BD77</accession>
<evidence type="ECO:0000313" key="3">
    <source>
        <dbReference type="Proteomes" id="UP001283361"/>
    </source>
</evidence>
<proteinExistence type="predicted"/>